<accession>W4M0S3</accession>
<dbReference type="HOGENOM" id="CLU_3388634_0_0_7"/>
<gene>
    <name evidence="1" type="ORF">ETSY1_46810</name>
</gene>
<evidence type="ECO:0000313" key="2">
    <source>
        <dbReference type="Proteomes" id="UP000019141"/>
    </source>
</evidence>
<keyword evidence="1" id="KW-0614">Plasmid</keyword>
<protein>
    <submittedName>
        <fullName evidence="1">Uncharacterized protein</fullName>
    </submittedName>
</protein>
<evidence type="ECO:0000313" key="1">
    <source>
        <dbReference type="EMBL" id="ETX03586.1"/>
    </source>
</evidence>
<keyword evidence="2" id="KW-1185">Reference proteome</keyword>
<sequence length="32" mass="3530">MQAHPEAEAGLQQVLTQARELGFTGWGEMTLE</sequence>
<comment type="caution">
    <text evidence="1">The sequence shown here is derived from an EMBL/GenBank/DDBJ whole genome shotgun (WGS) entry which is preliminary data.</text>
</comment>
<proteinExistence type="predicted"/>
<dbReference type="Proteomes" id="UP000019141">
    <property type="component" value="Unassembled WGS sequence"/>
</dbReference>
<organism evidence="1 2">
    <name type="scientific">Entotheonella factor</name>
    <dbReference type="NCBI Taxonomy" id="1429438"/>
    <lineage>
        <taxon>Bacteria</taxon>
        <taxon>Pseudomonadati</taxon>
        <taxon>Nitrospinota/Tectimicrobiota group</taxon>
        <taxon>Candidatus Tectimicrobiota</taxon>
        <taxon>Candidatus Entotheonellia</taxon>
        <taxon>Candidatus Entotheonellales</taxon>
        <taxon>Candidatus Entotheonellaceae</taxon>
        <taxon>Candidatus Entotheonella</taxon>
    </lineage>
</organism>
<dbReference type="AlphaFoldDB" id="W4M0S3"/>
<geneLocation type="plasmid" evidence="1">
    <name>pTSY</name>
</geneLocation>
<name>W4M0S3_ENTF1</name>
<reference evidence="1 2" key="1">
    <citation type="journal article" date="2014" name="Nature">
        <title>An environmental bacterial taxon with a large and distinct metabolic repertoire.</title>
        <authorList>
            <person name="Wilson M.C."/>
            <person name="Mori T."/>
            <person name="Ruckert C."/>
            <person name="Uria A.R."/>
            <person name="Helf M.J."/>
            <person name="Takada K."/>
            <person name="Gernert C."/>
            <person name="Steffens U.A."/>
            <person name="Heycke N."/>
            <person name="Schmitt S."/>
            <person name="Rinke C."/>
            <person name="Helfrich E.J."/>
            <person name="Brachmann A.O."/>
            <person name="Gurgui C."/>
            <person name="Wakimoto T."/>
            <person name="Kracht M."/>
            <person name="Crusemann M."/>
            <person name="Hentschel U."/>
            <person name="Abe I."/>
            <person name="Matsunaga S."/>
            <person name="Kalinowski J."/>
            <person name="Takeyama H."/>
            <person name="Piel J."/>
        </authorList>
    </citation>
    <scope>NUCLEOTIDE SEQUENCE [LARGE SCALE GENOMIC DNA]</scope>
    <source>
        <strain evidence="2">TSY1</strain>
        <plasmid evidence="1">pTSY</plasmid>
    </source>
</reference>
<dbReference type="EMBL" id="AZHW01000025">
    <property type="protein sequence ID" value="ETX03586.1"/>
    <property type="molecule type" value="Genomic_DNA"/>
</dbReference>